<dbReference type="EMBL" id="VUOB01000022">
    <property type="protein sequence ID" value="KAA2262440.1"/>
    <property type="molecule type" value="Genomic_DNA"/>
</dbReference>
<reference evidence="2 3" key="2">
    <citation type="submission" date="2019-09" db="EMBL/GenBank/DDBJ databases">
        <authorList>
            <person name="Jin C."/>
        </authorList>
    </citation>
    <scope>NUCLEOTIDE SEQUENCE [LARGE SCALE GENOMIC DNA]</scope>
    <source>
        <strain evidence="2 3">AN110305</strain>
    </source>
</reference>
<dbReference type="AlphaFoldDB" id="A0A5B2XHY6"/>
<sequence length="63" mass="6515">MSGNGQGTKDRQQPEPPILADLETGTEPVPPTGSHEASTPKPAPKRKHTVVEPLGTSTVGSTN</sequence>
<evidence type="ECO:0000313" key="3">
    <source>
        <dbReference type="Proteomes" id="UP000323454"/>
    </source>
</evidence>
<protein>
    <submittedName>
        <fullName evidence="2">Uncharacterized protein</fullName>
    </submittedName>
</protein>
<dbReference type="RefSeq" id="WP_149850022.1">
    <property type="nucleotide sequence ID" value="NZ_VUOB01000022.1"/>
</dbReference>
<gene>
    <name evidence="2" type="ORF">F0L68_14365</name>
</gene>
<feature type="region of interest" description="Disordered" evidence="1">
    <location>
        <begin position="1"/>
        <end position="63"/>
    </location>
</feature>
<accession>A0A5B2XHY6</accession>
<comment type="caution">
    <text evidence="2">The sequence shown here is derived from an EMBL/GenBank/DDBJ whole genome shotgun (WGS) entry which is preliminary data.</text>
</comment>
<organism evidence="2 3">
    <name type="scientific">Solihabitans fulvus</name>
    <dbReference type="NCBI Taxonomy" id="1892852"/>
    <lineage>
        <taxon>Bacteria</taxon>
        <taxon>Bacillati</taxon>
        <taxon>Actinomycetota</taxon>
        <taxon>Actinomycetes</taxon>
        <taxon>Pseudonocardiales</taxon>
        <taxon>Pseudonocardiaceae</taxon>
        <taxon>Solihabitans</taxon>
    </lineage>
</organism>
<keyword evidence="3" id="KW-1185">Reference proteome</keyword>
<name>A0A5B2XHY6_9PSEU</name>
<proteinExistence type="predicted"/>
<dbReference type="Proteomes" id="UP000323454">
    <property type="component" value="Unassembled WGS sequence"/>
</dbReference>
<evidence type="ECO:0000313" key="2">
    <source>
        <dbReference type="EMBL" id="KAA2262440.1"/>
    </source>
</evidence>
<evidence type="ECO:0000256" key="1">
    <source>
        <dbReference type="SAM" id="MobiDB-lite"/>
    </source>
</evidence>
<reference evidence="2 3" key="1">
    <citation type="submission" date="2019-09" db="EMBL/GenBank/DDBJ databases">
        <title>Goodfellowia gen. nov., a new genus of the Pseudonocardineae related to Actinoalloteichus, containing Goodfellowia coeruleoviolacea gen. nov., comb. nov. gen. nov., comb. nov.</title>
        <authorList>
            <person name="Labeda D."/>
        </authorList>
    </citation>
    <scope>NUCLEOTIDE SEQUENCE [LARGE SCALE GENOMIC DNA]</scope>
    <source>
        <strain evidence="2 3">AN110305</strain>
    </source>
</reference>